<feature type="binding site" evidence="16">
    <location>
        <begin position="6"/>
        <end position="13"/>
    </location>
    <ligand>
        <name>ATP</name>
        <dbReference type="ChEBI" id="CHEBI:30616"/>
    </ligand>
</feature>
<dbReference type="SUPFAM" id="SSF53067">
    <property type="entry name" value="Actin-like ATPase domain"/>
    <property type="match status" value="2"/>
</dbReference>
<evidence type="ECO:0000313" key="18">
    <source>
        <dbReference type="Proteomes" id="UP000011663"/>
    </source>
</evidence>
<dbReference type="GO" id="GO:0005524">
    <property type="term" value="F:ATP binding"/>
    <property type="evidence" value="ECO:0007669"/>
    <property type="project" value="UniProtKB-UniRule"/>
</dbReference>
<keyword evidence="7 16" id="KW-0963">Cytoplasm</keyword>
<comment type="caution">
    <text evidence="17">The sequence shown here is derived from an EMBL/GenBank/DDBJ whole genome shotgun (WGS) entry which is preliminary data.</text>
</comment>
<keyword evidence="16" id="KW-0479">Metal-binding</keyword>
<reference evidence="17 18" key="1">
    <citation type="submission" date="2012-07" db="EMBL/GenBank/DDBJ databases">
        <title>Genome sequence of Brachyspira sp. 30446, isolated from a pig with mucohaemorrhagic colitis.</title>
        <authorList>
            <person name="Rubin J.E."/>
            <person name="Fernando C."/>
            <person name="Harding J.C.S."/>
            <person name="Hill J.E."/>
        </authorList>
    </citation>
    <scope>NUCLEOTIDE SEQUENCE [LARGE SCALE GENOMIC DNA]</scope>
    <source>
        <strain evidence="17 18">30446</strain>
    </source>
</reference>
<dbReference type="InterPro" id="IPR043129">
    <property type="entry name" value="ATPase_NBD"/>
</dbReference>
<keyword evidence="10 16" id="KW-0418">Kinase</keyword>
<sequence length="262" mass="29398">MYLLSDIGNTRVKLGIFEEKNCKPLYYKAIEHSNALDLVNALNEIKNNHTDIKNVFYSSVSLKVNDLFEGSIEDCFNMKPHRVTHNDIELKDNYYEPRDSVGIDRILSTYASICLENGGSTNNNNEDKYASIVIDMGTATTISIMISDFTFLGGMIIAGTKTSYQALSNVTSLPYYEIGPIESIPNPINNNVKDAIMSGAIYNTIGTVNYAVSETKKYIKSKYNIKCKIFLTGGISNLKLLKCKVYPFLVLQGIYFNMIHKK</sequence>
<feature type="binding site" evidence="16">
    <location>
        <begin position="102"/>
        <end position="105"/>
    </location>
    <ligand>
        <name>substrate</name>
    </ligand>
</feature>
<keyword evidence="11 16" id="KW-0067">ATP-binding</keyword>
<comment type="similarity">
    <text evidence="14 16">Belongs to the type III pantothenate kinase family.</text>
</comment>
<comment type="subcellular location">
    <subcellularLocation>
        <location evidence="3 16">Cytoplasm</location>
    </subcellularLocation>
</comment>
<keyword evidence="9 16" id="KW-0547">Nucleotide-binding</keyword>
<dbReference type="HAMAP" id="MF_01274">
    <property type="entry name" value="Pantothen_kinase_3"/>
    <property type="match status" value="1"/>
</dbReference>
<evidence type="ECO:0000256" key="4">
    <source>
        <dbReference type="ARBA" id="ARBA00005225"/>
    </source>
</evidence>
<keyword evidence="8 16" id="KW-0808">Transferase</keyword>
<dbReference type="UniPathway" id="UPA00241">
    <property type="reaction ID" value="UER00352"/>
</dbReference>
<dbReference type="GeneID" id="66487135"/>
<keyword evidence="13 16" id="KW-0173">Coenzyme A biosynthesis</keyword>
<evidence type="ECO:0000256" key="15">
    <source>
        <dbReference type="ARBA" id="ARBA00040883"/>
    </source>
</evidence>
<dbReference type="EC" id="2.7.1.33" evidence="6 16"/>
<dbReference type="OrthoDB" id="9804707at2"/>
<dbReference type="STRING" id="1289135.A966_03378"/>
<dbReference type="NCBIfam" id="TIGR00671">
    <property type="entry name" value="baf"/>
    <property type="match status" value="1"/>
</dbReference>
<evidence type="ECO:0000256" key="12">
    <source>
        <dbReference type="ARBA" id="ARBA00022958"/>
    </source>
</evidence>
<gene>
    <name evidence="16" type="primary">coaX</name>
    <name evidence="17" type="ORF">A966_03378</name>
</gene>
<evidence type="ECO:0000256" key="5">
    <source>
        <dbReference type="ARBA" id="ARBA00011738"/>
    </source>
</evidence>
<evidence type="ECO:0000256" key="6">
    <source>
        <dbReference type="ARBA" id="ARBA00012102"/>
    </source>
</evidence>
<dbReference type="RefSeq" id="WP_008722369.1">
    <property type="nucleotide sequence ID" value="NZ_JH994110.1"/>
</dbReference>
<evidence type="ECO:0000256" key="3">
    <source>
        <dbReference type="ARBA" id="ARBA00004496"/>
    </source>
</evidence>
<comment type="cofactor">
    <cofactor evidence="16">
        <name>NH4(+)</name>
        <dbReference type="ChEBI" id="CHEBI:28938"/>
    </cofactor>
    <cofactor evidence="16">
        <name>K(+)</name>
        <dbReference type="ChEBI" id="CHEBI:29103"/>
    </cofactor>
    <text evidence="16">A monovalent cation. Ammonium or potassium.</text>
</comment>
<comment type="cofactor">
    <cofactor evidence="2">
        <name>K(+)</name>
        <dbReference type="ChEBI" id="CHEBI:29103"/>
    </cofactor>
</comment>
<dbReference type="Proteomes" id="UP000011663">
    <property type="component" value="Unassembled WGS sequence"/>
</dbReference>
<feature type="binding site" evidence="16">
    <location>
        <position position="138"/>
    </location>
    <ligand>
        <name>ATP</name>
        <dbReference type="ChEBI" id="CHEBI:30616"/>
    </ligand>
</feature>
<comment type="pathway">
    <text evidence="4 16">Cofactor biosynthesis; coenzyme A biosynthesis; CoA from (R)-pantothenate: step 1/5.</text>
</comment>
<dbReference type="EMBL" id="ALNZ01000013">
    <property type="protein sequence ID" value="EKV57798.1"/>
    <property type="molecule type" value="Genomic_DNA"/>
</dbReference>
<evidence type="ECO:0000256" key="16">
    <source>
        <dbReference type="HAMAP-Rule" id="MF_01274"/>
    </source>
</evidence>
<evidence type="ECO:0000256" key="1">
    <source>
        <dbReference type="ARBA" id="ARBA00001206"/>
    </source>
</evidence>
<feature type="binding site" evidence="16">
    <location>
        <position position="94"/>
    </location>
    <ligand>
        <name>substrate</name>
    </ligand>
</feature>
<organism evidence="17 18">
    <name type="scientific">Brachyspira hampsonii 30446</name>
    <dbReference type="NCBI Taxonomy" id="1289135"/>
    <lineage>
        <taxon>Bacteria</taxon>
        <taxon>Pseudomonadati</taxon>
        <taxon>Spirochaetota</taxon>
        <taxon>Spirochaetia</taxon>
        <taxon>Brachyspirales</taxon>
        <taxon>Brachyspiraceae</taxon>
        <taxon>Brachyspira</taxon>
    </lineage>
</organism>
<dbReference type="GO" id="GO:0004594">
    <property type="term" value="F:pantothenate kinase activity"/>
    <property type="evidence" value="ECO:0007669"/>
    <property type="project" value="UniProtKB-UniRule"/>
</dbReference>
<evidence type="ECO:0000256" key="13">
    <source>
        <dbReference type="ARBA" id="ARBA00022993"/>
    </source>
</evidence>
<dbReference type="Pfam" id="PF03309">
    <property type="entry name" value="Pan_kinase"/>
    <property type="match status" value="1"/>
</dbReference>
<dbReference type="GO" id="GO:0005737">
    <property type="term" value="C:cytoplasm"/>
    <property type="evidence" value="ECO:0007669"/>
    <property type="project" value="UniProtKB-SubCell"/>
</dbReference>
<keyword evidence="12 16" id="KW-0630">Potassium</keyword>
<accession>A0A2U4EX91</accession>
<evidence type="ECO:0000256" key="9">
    <source>
        <dbReference type="ARBA" id="ARBA00022741"/>
    </source>
</evidence>
<dbReference type="InterPro" id="IPR004619">
    <property type="entry name" value="Type_III_PanK"/>
</dbReference>
<comment type="function">
    <text evidence="16">Catalyzes the phosphorylation of pantothenate (Pan), the first step in CoA biosynthesis.</text>
</comment>
<dbReference type="GO" id="GO:0046872">
    <property type="term" value="F:metal ion binding"/>
    <property type="evidence" value="ECO:0007669"/>
    <property type="project" value="UniProtKB-KW"/>
</dbReference>
<feature type="binding site" evidence="16">
    <location>
        <position position="135"/>
    </location>
    <ligand>
        <name>K(+)</name>
        <dbReference type="ChEBI" id="CHEBI:29103"/>
    </ligand>
</feature>
<evidence type="ECO:0000256" key="10">
    <source>
        <dbReference type="ARBA" id="ARBA00022777"/>
    </source>
</evidence>
<evidence type="ECO:0000256" key="2">
    <source>
        <dbReference type="ARBA" id="ARBA00001958"/>
    </source>
</evidence>
<evidence type="ECO:0000256" key="7">
    <source>
        <dbReference type="ARBA" id="ARBA00022490"/>
    </source>
</evidence>
<dbReference type="PANTHER" id="PTHR34265">
    <property type="entry name" value="TYPE III PANTOTHENATE KINASE"/>
    <property type="match status" value="1"/>
</dbReference>
<name>A0A2U4EX91_9SPIR</name>
<proteinExistence type="inferred from homology"/>
<evidence type="ECO:0000256" key="8">
    <source>
        <dbReference type="ARBA" id="ARBA00022679"/>
    </source>
</evidence>
<feature type="active site" description="Proton acceptor" evidence="16">
    <location>
        <position position="104"/>
    </location>
</feature>
<protein>
    <recommendedName>
        <fullName evidence="15 16">Type III pantothenate kinase</fullName>
        <ecNumber evidence="6 16">2.7.1.33</ecNumber>
    </recommendedName>
    <alternativeName>
        <fullName evidence="16">PanK-III</fullName>
    </alternativeName>
    <alternativeName>
        <fullName evidence="16">Pantothenic acid kinase</fullName>
    </alternativeName>
</protein>
<dbReference type="PANTHER" id="PTHR34265:SF1">
    <property type="entry name" value="TYPE III PANTOTHENATE KINASE"/>
    <property type="match status" value="1"/>
</dbReference>
<dbReference type="Gene3D" id="3.30.420.40">
    <property type="match status" value="2"/>
</dbReference>
<dbReference type="GO" id="GO:0015937">
    <property type="term" value="P:coenzyme A biosynthetic process"/>
    <property type="evidence" value="ECO:0007669"/>
    <property type="project" value="UniProtKB-UniRule"/>
</dbReference>
<comment type="subunit">
    <text evidence="5 16">Homodimer.</text>
</comment>
<comment type="caution">
    <text evidence="16">Lacks conserved residue(s) required for the propagation of feature annotation.</text>
</comment>
<evidence type="ECO:0000256" key="14">
    <source>
        <dbReference type="ARBA" id="ARBA00038036"/>
    </source>
</evidence>
<dbReference type="AlphaFoldDB" id="A0A2U4EX91"/>
<evidence type="ECO:0000313" key="17">
    <source>
        <dbReference type="EMBL" id="EKV57798.1"/>
    </source>
</evidence>
<dbReference type="CDD" id="cd24015">
    <property type="entry name" value="ASKHA_NBD_PanK-III"/>
    <property type="match status" value="1"/>
</dbReference>
<comment type="catalytic activity">
    <reaction evidence="1 16">
        <text>(R)-pantothenate + ATP = (R)-4'-phosphopantothenate + ADP + H(+)</text>
        <dbReference type="Rhea" id="RHEA:16373"/>
        <dbReference type="ChEBI" id="CHEBI:10986"/>
        <dbReference type="ChEBI" id="CHEBI:15378"/>
        <dbReference type="ChEBI" id="CHEBI:29032"/>
        <dbReference type="ChEBI" id="CHEBI:30616"/>
        <dbReference type="ChEBI" id="CHEBI:456216"/>
        <dbReference type="EC" id="2.7.1.33"/>
    </reaction>
</comment>
<evidence type="ECO:0000256" key="11">
    <source>
        <dbReference type="ARBA" id="ARBA00022840"/>
    </source>
</evidence>